<evidence type="ECO:0000259" key="1">
    <source>
        <dbReference type="Pfam" id="PF01883"/>
    </source>
</evidence>
<name>A0A6V7P0F6_ANACO</name>
<sequence length="152" mass="17183">MAVISLPLPLLSLYLHHHLTLTPFSFDRIELQRVLLPQRSHFSLPSVLSSPISDPPPVSTSNRCESCSSWSRYLDNVERHGEERCLDCLSQIIDPDFGTDIVSCGFVKDLEVDEALEEVSFRLELTTPACPIKDMFEEKANEVVTALPWVKK</sequence>
<evidence type="ECO:0000313" key="2">
    <source>
        <dbReference type="EMBL" id="CAD1824198.1"/>
    </source>
</evidence>
<dbReference type="PANTHER" id="PTHR42961:SF2">
    <property type="entry name" value="IRON-SULFUR PROTEIN NUBPL"/>
    <property type="match status" value="1"/>
</dbReference>
<dbReference type="InterPro" id="IPR034904">
    <property type="entry name" value="FSCA_dom_sf"/>
</dbReference>
<dbReference type="PANTHER" id="PTHR42961">
    <property type="entry name" value="IRON-SULFUR PROTEIN NUBPL"/>
    <property type="match status" value="1"/>
</dbReference>
<dbReference type="InterPro" id="IPR002744">
    <property type="entry name" value="MIP18-like"/>
</dbReference>
<dbReference type="FunFam" id="3.30.300.130:FF:000008">
    <property type="entry name" value="Fe-S cluster assembly factor HCF101, chloroplastic"/>
    <property type="match status" value="1"/>
</dbReference>
<dbReference type="InterPro" id="IPR044304">
    <property type="entry name" value="NUBPL-like"/>
</dbReference>
<proteinExistence type="predicted"/>
<dbReference type="GO" id="GO:0016226">
    <property type="term" value="P:iron-sulfur cluster assembly"/>
    <property type="evidence" value="ECO:0007669"/>
    <property type="project" value="InterPro"/>
</dbReference>
<protein>
    <recommendedName>
        <fullName evidence="1">MIP18 family-like domain-containing protein</fullName>
    </recommendedName>
</protein>
<reference evidence="2" key="1">
    <citation type="submission" date="2020-07" db="EMBL/GenBank/DDBJ databases">
        <authorList>
            <person name="Lin J."/>
        </authorList>
    </citation>
    <scope>NUCLEOTIDE SEQUENCE</scope>
</reference>
<dbReference type="EMBL" id="LR862143">
    <property type="protein sequence ID" value="CAD1824198.1"/>
    <property type="molecule type" value="Genomic_DNA"/>
</dbReference>
<dbReference type="GO" id="GO:0009570">
    <property type="term" value="C:chloroplast stroma"/>
    <property type="evidence" value="ECO:0007669"/>
    <property type="project" value="TreeGrafter"/>
</dbReference>
<dbReference type="AlphaFoldDB" id="A0A6V7P0F6"/>
<dbReference type="Gene3D" id="3.30.300.130">
    <property type="entry name" value="Fe-S cluster assembly (FSCA)"/>
    <property type="match status" value="1"/>
</dbReference>
<dbReference type="GO" id="GO:0051539">
    <property type="term" value="F:4 iron, 4 sulfur cluster binding"/>
    <property type="evidence" value="ECO:0007669"/>
    <property type="project" value="TreeGrafter"/>
</dbReference>
<dbReference type="Pfam" id="PF01883">
    <property type="entry name" value="FeS_assembly_P"/>
    <property type="match status" value="1"/>
</dbReference>
<accession>A0A6V7P0F6</accession>
<organism evidence="2">
    <name type="scientific">Ananas comosus var. bracteatus</name>
    <name type="common">red pineapple</name>
    <dbReference type="NCBI Taxonomy" id="296719"/>
    <lineage>
        <taxon>Eukaryota</taxon>
        <taxon>Viridiplantae</taxon>
        <taxon>Streptophyta</taxon>
        <taxon>Embryophyta</taxon>
        <taxon>Tracheophyta</taxon>
        <taxon>Spermatophyta</taxon>
        <taxon>Magnoliopsida</taxon>
        <taxon>Liliopsida</taxon>
        <taxon>Poales</taxon>
        <taxon>Bromeliaceae</taxon>
        <taxon>Bromelioideae</taxon>
        <taxon>Ananas</taxon>
    </lineage>
</organism>
<feature type="domain" description="MIP18 family-like" evidence="1">
    <location>
        <begin position="84"/>
        <end position="151"/>
    </location>
</feature>
<dbReference type="GO" id="GO:0005524">
    <property type="term" value="F:ATP binding"/>
    <property type="evidence" value="ECO:0007669"/>
    <property type="project" value="InterPro"/>
</dbReference>
<dbReference type="SUPFAM" id="SSF117916">
    <property type="entry name" value="Fe-S cluster assembly (FSCA) domain-like"/>
    <property type="match status" value="1"/>
</dbReference>
<gene>
    <name evidence="2" type="ORF">CB5_LOCUS7409</name>
</gene>